<evidence type="ECO:0000313" key="4">
    <source>
        <dbReference type="Proteomes" id="UP000294933"/>
    </source>
</evidence>
<dbReference type="PROSITE" id="PS50006">
    <property type="entry name" value="FHA_DOMAIN"/>
    <property type="match status" value="1"/>
</dbReference>
<feature type="region of interest" description="Disordered" evidence="1">
    <location>
        <begin position="1"/>
        <end position="167"/>
    </location>
</feature>
<sequence length="326" mass="37523">MARASHSPSPPPRRQDRFPEETGSRRPRDSSRRHRDRNERDDRNSNQYPRRGYEEDERRRGSYRDEGSSSRRGQDGDRSYRDDVERRKYRNGGRDSDRDNSNRDRRTDGDHSRRSRSPRARSPRSRPRSRSPRSRPRSAAPRSRSRSRSKSKSADDKSKPNFAQSGLLAADTNAVKLSDGTTTVLKYNEPPEARRPSVGWRLYVFKGSEQVGCGLNVVFWGEELLHIHRQSAYLIGRDRAIADISIDHPSCSKQHAVIQHRQVQEKNEFGTSKAVIKPFIIDLESTNGTHVNDEAIPPARYYELKASDVIKFGQSTREYVLLHDDA</sequence>
<dbReference type="EMBL" id="ML170212">
    <property type="protein sequence ID" value="TDL18085.1"/>
    <property type="molecule type" value="Genomic_DNA"/>
</dbReference>
<evidence type="ECO:0000259" key="2">
    <source>
        <dbReference type="PROSITE" id="PS50006"/>
    </source>
</evidence>
<gene>
    <name evidence="3" type="ORF">BD410DRAFT_806773</name>
</gene>
<dbReference type="AlphaFoldDB" id="A0A4Y7PSD2"/>
<organism evidence="3 4">
    <name type="scientific">Rickenella mellea</name>
    <dbReference type="NCBI Taxonomy" id="50990"/>
    <lineage>
        <taxon>Eukaryota</taxon>
        <taxon>Fungi</taxon>
        <taxon>Dikarya</taxon>
        <taxon>Basidiomycota</taxon>
        <taxon>Agaricomycotina</taxon>
        <taxon>Agaricomycetes</taxon>
        <taxon>Hymenochaetales</taxon>
        <taxon>Rickenellaceae</taxon>
        <taxon>Rickenella</taxon>
    </lineage>
</organism>
<reference evidence="3 4" key="1">
    <citation type="submission" date="2018-06" db="EMBL/GenBank/DDBJ databases">
        <title>A transcriptomic atlas of mushroom development highlights an independent origin of complex multicellularity.</title>
        <authorList>
            <consortium name="DOE Joint Genome Institute"/>
            <person name="Krizsan K."/>
            <person name="Almasi E."/>
            <person name="Merenyi Z."/>
            <person name="Sahu N."/>
            <person name="Viragh M."/>
            <person name="Koszo T."/>
            <person name="Mondo S."/>
            <person name="Kiss B."/>
            <person name="Balint B."/>
            <person name="Kues U."/>
            <person name="Barry K."/>
            <person name="Hegedus J.C."/>
            <person name="Henrissat B."/>
            <person name="Johnson J."/>
            <person name="Lipzen A."/>
            <person name="Ohm R."/>
            <person name="Nagy I."/>
            <person name="Pangilinan J."/>
            <person name="Yan J."/>
            <person name="Xiong Y."/>
            <person name="Grigoriev I.V."/>
            <person name="Hibbett D.S."/>
            <person name="Nagy L.G."/>
        </authorList>
    </citation>
    <scope>NUCLEOTIDE SEQUENCE [LARGE SCALE GENOMIC DNA]</scope>
    <source>
        <strain evidence="3 4">SZMC22713</strain>
    </source>
</reference>
<keyword evidence="4" id="KW-1185">Reference proteome</keyword>
<dbReference type="SUPFAM" id="SSF49879">
    <property type="entry name" value="SMAD/FHA domain"/>
    <property type="match status" value="1"/>
</dbReference>
<dbReference type="Pfam" id="PF00498">
    <property type="entry name" value="FHA"/>
    <property type="match status" value="1"/>
</dbReference>
<dbReference type="VEuPathDB" id="FungiDB:BD410DRAFT_806773"/>
<feature type="domain" description="FHA" evidence="2">
    <location>
        <begin position="233"/>
        <end position="296"/>
    </location>
</feature>
<feature type="compositionally biased region" description="Basic and acidic residues" evidence="1">
    <location>
        <begin position="13"/>
        <end position="44"/>
    </location>
</feature>
<dbReference type="InterPro" id="IPR050923">
    <property type="entry name" value="Cell_Proc_Reg/RNA_Proc"/>
</dbReference>
<dbReference type="InterPro" id="IPR000253">
    <property type="entry name" value="FHA_dom"/>
</dbReference>
<dbReference type="PANTHER" id="PTHR23308">
    <property type="entry name" value="NUCLEAR INHIBITOR OF PROTEIN PHOSPHATASE-1"/>
    <property type="match status" value="1"/>
</dbReference>
<dbReference type="Gene3D" id="2.60.200.20">
    <property type="match status" value="1"/>
</dbReference>
<dbReference type="STRING" id="50990.A0A4Y7PSD2"/>
<feature type="compositionally biased region" description="Basic and acidic residues" evidence="1">
    <location>
        <begin position="51"/>
        <end position="112"/>
    </location>
</feature>
<dbReference type="SMART" id="SM00240">
    <property type="entry name" value="FHA"/>
    <property type="match status" value="1"/>
</dbReference>
<evidence type="ECO:0000313" key="3">
    <source>
        <dbReference type="EMBL" id="TDL18085.1"/>
    </source>
</evidence>
<protein>
    <submittedName>
        <fullName evidence="3">SMAD/FHA domain-containing protein</fullName>
    </submittedName>
</protein>
<proteinExistence type="predicted"/>
<feature type="compositionally biased region" description="Basic residues" evidence="1">
    <location>
        <begin position="113"/>
        <end position="136"/>
    </location>
</feature>
<dbReference type="Proteomes" id="UP000294933">
    <property type="component" value="Unassembled WGS sequence"/>
</dbReference>
<evidence type="ECO:0000256" key="1">
    <source>
        <dbReference type="SAM" id="MobiDB-lite"/>
    </source>
</evidence>
<dbReference type="InterPro" id="IPR008984">
    <property type="entry name" value="SMAD_FHA_dom_sf"/>
</dbReference>
<accession>A0A4Y7PSD2</accession>
<name>A0A4Y7PSD2_9AGAM</name>
<dbReference type="OrthoDB" id="444265at2759"/>